<dbReference type="FunCoup" id="A0A165HS83">
    <property type="interactions" value="221"/>
</dbReference>
<dbReference type="EMBL" id="KV427606">
    <property type="protein sequence ID" value="KZT12115.1"/>
    <property type="molecule type" value="Genomic_DNA"/>
</dbReference>
<organism evidence="7 8">
    <name type="scientific">Laetiporus sulphureus 93-53</name>
    <dbReference type="NCBI Taxonomy" id="1314785"/>
    <lineage>
        <taxon>Eukaryota</taxon>
        <taxon>Fungi</taxon>
        <taxon>Dikarya</taxon>
        <taxon>Basidiomycota</taxon>
        <taxon>Agaricomycotina</taxon>
        <taxon>Agaricomycetes</taxon>
        <taxon>Polyporales</taxon>
        <taxon>Laetiporus</taxon>
    </lineage>
</organism>
<gene>
    <name evidence="7" type="ORF">LAESUDRAFT_740624</name>
</gene>
<dbReference type="InterPro" id="IPR019438">
    <property type="entry name" value="Q_salvage"/>
</dbReference>
<dbReference type="EC" id="3.2.2.-" evidence="6"/>
<comment type="catalytic activity">
    <reaction evidence="5 6">
        <text>queuosine 5'-phosphate + H2O = queuine + D-ribose 5-phosphate</text>
        <dbReference type="Rhea" id="RHEA:75387"/>
        <dbReference type="ChEBI" id="CHEBI:15377"/>
        <dbReference type="ChEBI" id="CHEBI:17433"/>
        <dbReference type="ChEBI" id="CHEBI:78346"/>
        <dbReference type="ChEBI" id="CHEBI:194371"/>
    </reaction>
    <physiologicalReaction direction="left-to-right" evidence="5 6">
        <dbReference type="Rhea" id="RHEA:75388"/>
    </physiologicalReaction>
</comment>
<evidence type="ECO:0000313" key="8">
    <source>
        <dbReference type="Proteomes" id="UP000076871"/>
    </source>
</evidence>
<dbReference type="RefSeq" id="XP_040769763.1">
    <property type="nucleotide sequence ID" value="XM_040911092.1"/>
</dbReference>
<dbReference type="GeneID" id="63828121"/>
<dbReference type="PANTHER" id="PTHR21314">
    <property type="entry name" value="QUEUOSINE 5'-PHOSPHATE N-GLYCOSYLASE_HYDROLASE-RELATED"/>
    <property type="match status" value="1"/>
</dbReference>
<dbReference type="OrthoDB" id="416777at2759"/>
<dbReference type="AlphaFoldDB" id="A0A165HS83"/>
<keyword evidence="1 6" id="KW-0378">Hydrolase</keyword>
<dbReference type="STRING" id="1314785.A0A165HS83"/>
<dbReference type="PANTHER" id="PTHR21314:SF0">
    <property type="entry name" value="QUEUOSINE 5'-PHOSPHATE N-GLYCOSYLASE_HYDROLASE"/>
    <property type="match status" value="1"/>
</dbReference>
<dbReference type="InParanoid" id="A0A165HS83"/>
<keyword evidence="8" id="KW-1185">Reference proteome</keyword>
<sequence>MTSLGNPALSSAVFALQKTDLVGLDEDAIKVAAEYIRGRLRKESYTPQTWRTQPLHLLPHEPFSIDDPSSRECLDWIFLISSLNFSFWSESEGLPDRYGVEWRKGWHSNDRTVHTGYWSLVAAIDRALEDGIPLTDPAFYSSEESCPKALLEGIFRPAPQCKETMPLFKERVAILRENARILCSHFGGSFQGFCQDFLRRYGGRGTGLQLVQMVIDSFPTFRDQTMYEGRTIYFWKRAQILVAEVWAAFYPSSPTTSHSLFPAGAAIHELTMFADYRVPQILHHLRILTYPPSLVESLKSRRMLESGCREEISIRAASIVAVEKVRQRIIEQYEKADDEEKEPWERFGHAQEAMNSVLIDFYLWDLAKKVEAGEDNIVGIKTAEMLPAHCIRSVWY</sequence>
<dbReference type="Pfam" id="PF10343">
    <property type="entry name" value="Q_salvage"/>
    <property type="match status" value="1"/>
</dbReference>
<evidence type="ECO:0000256" key="3">
    <source>
        <dbReference type="ARBA" id="ARBA00035306"/>
    </source>
</evidence>
<comment type="function">
    <text evidence="6">Catalyzes the hydrolysis of queuosine 5'-phosphate, releasing the nucleobase queuine (q). Is required for salvage of queuine from exogenous queuosine (Q) that is imported and then converted to queuosine 5'-phosphate intracellularly.</text>
</comment>
<comment type="similarity">
    <text evidence="2 6">Belongs to the QNG1 protein family.</text>
</comment>
<evidence type="ECO:0000313" key="7">
    <source>
        <dbReference type="EMBL" id="KZT12115.1"/>
    </source>
</evidence>
<name>A0A165HS83_9APHY</name>
<evidence type="ECO:0000256" key="2">
    <source>
        <dbReference type="ARBA" id="ARBA00035119"/>
    </source>
</evidence>
<evidence type="ECO:0000256" key="4">
    <source>
        <dbReference type="ARBA" id="ARBA00035393"/>
    </source>
</evidence>
<accession>A0A165HS83</accession>
<proteinExistence type="inferred from homology"/>
<evidence type="ECO:0000256" key="5">
    <source>
        <dbReference type="ARBA" id="ARBA00048204"/>
    </source>
</evidence>
<dbReference type="GO" id="GO:0006400">
    <property type="term" value="P:tRNA modification"/>
    <property type="evidence" value="ECO:0007669"/>
    <property type="project" value="TreeGrafter"/>
</dbReference>
<dbReference type="Proteomes" id="UP000076871">
    <property type="component" value="Unassembled WGS sequence"/>
</dbReference>
<evidence type="ECO:0000256" key="6">
    <source>
        <dbReference type="RuleBase" id="RU365002"/>
    </source>
</evidence>
<reference evidence="7 8" key="1">
    <citation type="journal article" date="2016" name="Mol. Biol. Evol.">
        <title>Comparative Genomics of Early-Diverging Mushroom-Forming Fungi Provides Insights into the Origins of Lignocellulose Decay Capabilities.</title>
        <authorList>
            <person name="Nagy L.G."/>
            <person name="Riley R."/>
            <person name="Tritt A."/>
            <person name="Adam C."/>
            <person name="Daum C."/>
            <person name="Floudas D."/>
            <person name="Sun H."/>
            <person name="Yadav J.S."/>
            <person name="Pangilinan J."/>
            <person name="Larsson K.H."/>
            <person name="Matsuura K."/>
            <person name="Barry K."/>
            <person name="Labutti K."/>
            <person name="Kuo R."/>
            <person name="Ohm R.A."/>
            <person name="Bhattacharya S.S."/>
            <person name="Shirouzu T."/>
            <person name="Yoshinaga Y."/>
            <person name="Martin F.M."/>
            <person name="Grigoriev I.V."/>
            <person name="Hibbett D.S."/>
        </authorList>
    </citation>
    <scope>NUCLEOTIDE SEQUENCE [LARGE SCALE GENOMIC DNA]</scope>
    <source>
        <strain evidence="7 8">93-53</strain>
    </source>
</reference>
<protein>
    <recommendedName>
        <fullName evidence="3 6">Queuosine 5'-phosphate N-glycosylase/hydrolase</fullName>
        <ecNumber evidence="6">3.2.2.-</ecNumber>
    </recommendedName>
    <alternativeName>
        <fullName evidence="4 6">Queuosine-nucleotide N-glycosylase/hydrolase</fullName>
    </alternativeName>
</protein>
<dbReference type="GO" id="GO:0016787">
    <property type="term" value="F:hydrolase activity"/>
    <property type="evidence" value="ECO:0007669"/>
    <property type="project" value="UniProtKB-KW"/>
</dbReference>
<evidence type="ECO:0000256" key="1">
    <source>
        <dbReference type="ARBA" id="ARBA00022801"/>
    </source>
</evidence>